<dbReference type="Gramene" id="OBART11G10130.2">
    <property type="protein sequence ID" value="OBART11G10130.2"/>
    <property type="gene ID" value="OBART11G10130"/>
</dbReference>
<dbReference type="HOGENOM" id="CLU_081123_1_1_1"/>
<keyword evidence="5 8" id="KW-0863">Zinc-finger</keyword>
<evidence type="ECO:0000256" key="1">
    <source>
        <dbReference type="ARBA" id="ARBA00000900"/>
    </source>
</evidence>
<dbReference type="FunFam" id="3.30.40.10:FF:000376">
    <property type="entry name" value="Putative E3 ubiquitin-protein ligase RHB1A"/>
    <property type="match status" value="1"/>
</dbReference>
<evidence type="ECO:0000256" key="6">
    <source>
        <dbReference type="ARBA" id="ARBA00022786"/>
    </source>
</evidence>
<feature type="region of interest" description="Disordered" evidence="9">
    <location>
        <begin position="84"/>
        <end position="130"/>
    </location>
</feature>
<dbReference type="PaxDb" id="65489-OBART11G10130.2"/>
<dbReference type="AlphaFoldDB" id="A0A0D3HKR1"/>
<reference evidence="11" key="2">
    <citation type="submission" date="2015-03" db="UniProtKB">
        <authorList>
            <consortium name="EnsemblPlants"/>
        </authorList>
    </citation>
    <scope>IDENTIFICATION</scope>
</reference>
<dbReference type="Gene3D" id="3.30.40.10">
    <property type="entry name" value="Zinc/RING finger domain, C3HC4 (zinc finger)"/>
    <property type="match status" value="1"/>
</dbReference>
<dbReference type="PANTHER" id="PTHR46463">
    <property type="entry name" value="ZINC FINGER, RING/FYVE/PHD-TYPE"/>
    <property type="match status" value="1"/>
</dbReference>
<protein>
    <recommendedName>
        <fullName evidence="2">RING-type E3 ubiquitin transferase</fullName>
        <ecNumber evidence="2">2.3.2.27</ecNumber>
    </recommendedName>
</protein>
<dbReference type="EC" id="2.3.2.27" evidence="2"/>
<evidence type="ECO:0000256" key="7">
    <source>
        <dbReference type="ARBA" id="ARBA00022833"/>
    </source>
</evidence>
<keyword evidence="4" id="KW-0479">Metal-binding</keyword>
<dbReference type="Proteomes" id="UP000026960">
    <property type="component" value="Chromosome 11"/>
</dbReference>
<dbReference type="STRING" id="65489.A0A0D3HKR1"/>
<evidence type="ECO:0000256" key="9">
    <source>
        <dbReference type="SAM" id="MobiDB-lite"/>
    </source>
</evidence>
<dbReference type="SUPFAM" id="SSF57850">
    <property type="entry name" value="RING/U-box"/>
    <property type="match status" value="1"/>
</dbReference>
<evidence type="ECO:0000313" key="12">
    <source>
        <dbReference type="Proteomes" id="UP000026960"/>
    </source>
</evidence>
<dbReference type="InterPro" id="IPR013083">
    <property type="entry name" value="Znf_RING/FYVE/PHD"/>
</dbReference>
<dbReference type="SMART" id="SM00184">
    <property type="entry name" value="RING"/>
    <property type="match status" value="1"/>
</dbReference>
<keyword evidence="12" id="KW-1185">Reference proteome</keyword>
<dbReference type="InterPro" id="IPR001841">
    <property type="entry name" value="Znf_RING"/>
</dbReference>
<evidence type="ECO:0000259" key="10">
    <source>
        <dbReference type="PROSITE" id="PS50089"/>
    </source>
</evidence>
<sequence>MGPDSLSSSIVEHFAHKCFWCINIITGKDSMGGCCCCSSRGSETDRAPVHIYRQQNQEEHEPLSSAYDGSSPASAIVAVDTNLDTSTPDTYRAPPAPLPYDVSLPVPENPDLEKSDLKSKTDDQQEESLEVDEFKSCEKCVAEDKPDEEDVCPICLEEYDAENPRSLTKCEHHFHLCCILEWMERSDTCPVCDQVS</sequence>
<dbReference type="Pfam" id="PF13639">
    <property type="entry name" value="zf-RING_2"/>
    <property type="match status" value="1"/>
</dbReference>
<evidence type="ECO:0000256" key="2">
    <source>
        <dbReference type="ARBA" id="ARBA00012483"/>
    </source>
</evidence>
<comment type="catalytic activity">
    <reaction evidence="1">
        <text>S-ubiquitinyl-[E2 ubiquitin-conjugating enzyme]-L-cysteine + [acceptor protein]-L-lysine = [E2 ubiquitin-conjugating enzyme]-L-cysteine + N(6)-ubiquitinyl-[acceptor protein]-L-lysine.</text>
        <dbReference type="EC" id="2.3.2.27"/>
    </reaction>
</comment>
<evidence type="ECO:0000256" key="8">
    <source>
        <dbReference type="PROSITE-ProRule" id="PRU00175"/>
    </source>
</evidence>
<dbReference type="GO" id="GO:0061630">
    <property type="term" value="F:ubiquitin protein ligase activity"/>
    <property type="evidence" value="ECO:0007669"/>
    <property type="project" value="UniProtKB-EC"/>
</dbReference>
<evidence type="ECO:0000256" key="4">
    <source>
        <dbReference type="ARBA" id="ARBA00022723"/>
    </source>
</evidence>
<feature type="compositionally biased region" description="Basic and acidic residues" evidence="9">
    <location>
        <begin position="111"/>
        <end position="123"/>
    </location>
</feature>
<evidence type="ECO:0000313" key="11">
    <source>
        <dbReference type="EnsemblPlants" id="OBART11G10130.2"/>
    </source>
</evidence>
<keyword evidence="3" id="KW-0808">Transferase</keyword>
<dbReference type="GO" id="GO:0008270">
    <property type="term" value="F:zinc ion binding"/>
    <property type="evidence" value="ECO:0007669"/>
    <property type="project" value="UniProtKB-KW"/>
</dbReference>
<evidence type="ECO:0000256" key="5">
    <source>
        <dbReference type="ARBA" id="ARBA00022771"/>
    </source>
</evidence>
<dbReference type="PROSITE" id="PS50089">
    <property type="entry name" value="ZF_RING_2"/>
    <property type="match status" value="1"/>
</dbReference>
<organism evidence="11">
    <name type="scientific">Oryza barthii</name>
    <dbReference type="NCBI Taxonomy" id="65489"/>
    <lineage>
        <taxon>Eukaryota</taxon>
        <taxon>Viridiplantae</taxon>
        <taxon>Streptophyta</taxon>
        <taxon>Embryophyta</taxon>
        <taxon>Tracheophyta</taxon>
        <taxon>Spermatophyta</taxon>
        <taxon>Magnoliopsida</taxon>
        <taxon>Liliopsida</taxon>
        <taxon>Poales</taxon>
        <taxon>Poaceae</taxon>
        <taxon>BOP clade</taxon>
        <taxon>Oryzoideae</taxon>
        <taxon>Oryzeae</taxon>
        <taxon>Oryzinae</taxon>
        <taxon>Oryza</taxon>
    </lineage>
</organism>
<dbReference type="EnsemblPlants" id="OBART11G10130.2">
    <property type="protein sequence ID" value="OBART11G10130.2"/>
    <property type="gene ID" value="OBART11G10130"/>
</dbReference>
<keyword evidence="6" id="KW-0833">Ubl conjugation pathway</keyword>
<proteinExistence type="predicted"/>
<keyword evidence="7" id="KW-0862">Zinc</keyword>
<dbReference type="eggNOG" id="KOG0800">
    <property type="taxonomic scope" value="Eukaryota"/>
</dbReference>
<dbReference type="PANTHER" id="PTHR46463:SF89">
    <property type="entry name" value="E3 UBIQUITIN-PROTEIN LIGASE RHB1A-RELATED"/>
    <property type="match status" value="1"/>
</dbReference>
<accession>A0A0D3HKR1</accession>
<evidence type="ECO:0000256" key="3">
    <source>
        <dbReference type="ARBA" id="ARBA00022679"/>
    </source>
</evidence>
<name>A0A0D3HKR1_9ORYZ</name>
<feature type="domain" description="RING-type" evidence="10">
    <location>
        <begin position="152"/>
        <end position="193"/>
    </location>
</feature>
<reference evidence="11" key="1">
    <citation type="journal article" date="2009" name="Rice">
        <title>De Novo Next Generation Sequencing of Plant Genomes.</title>
        <authorList>
            <person name="Rounsley S."/>
            <person name="Marri P.R."/>
            <person name="Yu Y."/>
            <person name="He R."/>
            <person name="Sisneros N."/>
            <person name="Goicoechea J.L."/>
            <person name="Lee S.J."/>
            <person name="Angelova A."/>
            <person name="Kudrna D."/>
            <person name="Luo M."/>
            <person name="Affourtit J."/>
            <person name="Desany B."/>
            <person name="Knight J."/>
            <person name="Niazi F."/>
            <person name="Egholm M."/>
            <person name="Wing R.A."/>
        </authorList>
    </citation>
    <scope>NUCLEOTIDE SEQUENCE [LARGE SCALE GENOMIC DNA]</scope>
    <source>
        <strain evidence="11">cv. IRGC 105608</strain>
    </source>
</reference>